<gene>
    <name evidence="1" type="ORF">CGL56_00125</name>
</gene>
<protein>
    <submittedName>
        <fullName evidence="1">Uncharacterized protein</fullName>
    </submittedName>
</protein>
<dbReference type="EMBL" id="PDLO01000001">
    <property type="protein sequence ID" value="PHK99503.1"/>
    <property type="molecule type" value="Genomic_DNA"/>
</dbReference>
<dbReference type="OrthoDB" id="9807486at2"/>
<dbReference type="Gene3D" id="3.40.1740.10">
    <property type="entry name" value="VC0467-like"/>
    <property type="match status" value="1"/>
</dbReference>
<dbReference type="SUPFAM" id="SSF143456">
    <property type="entry name" value="VC0467-like"/>
    <property type="match status" value="1"/>
</dbReference>
<comment type="caution">
    <text evidence="1">The sequence shown here is derived from an EMBL/GenBank/DDBJ whole genome shotgun (WGS) entry which is preliminary data.</text>
</comment>
<evidence type="ECO:0000313" key="2">
    <source>
        <dbReference type="Proteomes" id="UP000226437"/>
    </source>
</evidence>
<proteinExistence type="predicted"/>
<reference evidence="1 2" key="1">
    <citation type="submission" date="2017-10" db="EMBL/GenBank/DDBJ databases">
        <title>The draft genome sequence of Lewinella marina KCTC 32374.</title>
        <authorList>
            <person name="Wang K."/>
        </authorList>
    </citation>
    <scope>NUCLEOTIDE SEQUENCE [LARGE SCALE GENOMIC DNA]</scope>
    <source>
        <strain evidence="1 2">MKG-38</strain>
    </source>
</reference>
<name>A0A2G0CHP5_9BACT</name>
<dbReference type="Pfam" id="PF02622">
    <property type="entry name" value="DUF179"/>
    <property type="match status" value="1"/>
</dbReference>
<dbReference type="PANTHER" id="PTHR31984">
    <property type="entry name" value="TRANSPORTER, PUTATIVE (DUF179)-RELATED"/>
    <property type="match status" value="1"/>
</dbReference>
<dbReference type="RefSeq" id="WP_099104482.1">
    <property type="nucleotide sequence ID" value="NZ_JAATJF010000001.1"/>
</dbReference>
<keyword evidence="2" id="KW-1185">Reference proteome</keyword>
<dbReference type="PANTHER" id="PTHR31984:SF17">
    <property type="entry name" value="TRANSCRIPTIONAL REGULATOR"/>
    <property type="match status" value="1"/>
</dbReference>
<dbReference type="InterPro" id="IPR003774">
    <property type="entry name" value="AlgH-like"/>
</dbReference>
<evidence type="ECO:0000313" key="1">
    <source>
        <dbReference type="EMBL" id="PHK99503.1"/>
    </source>
</evidence>
<dbReference type="Proteomes" id="UP000226437">
    <property type="component" value="Unassembled WGS sequence"/>
</dbReference>
<organism evidence="1 2">
    <name type="scientific">Neolewinella marina</name>
    <dbReference type="NCBI Taxonomy" id="438751"/>
    <lineage>
        <taxon>Bacteria</taxon>
        <taxon>Pseudomonadati</taxon>
        <taxon>Bacteroidota</taxon>
        <taxon>Saprospiria</taxon>
        <taxon>Saprospirales</taxon>
        <taxon>Lewinellaceae</taxon>
        <taxon>Neolewinella</taxon>
    </lineage>
</organism>
<dbReference type="AlphaFoldDB" id="A0A2G0CHP5"/>
<accession>A0A2G0CHP5</accession>
<sequence length="190" mass="21805">MSQKIKNGMILLAEPFMLDQNFKRATVLVVEHNEEGSLGFIINRRINKQRRTLLRVDELVKDFPEFDAPVYFGGPVGTDTVHYLHRKGDLLEGSDEVVKGIYWGGNYEQLKVLIDQGVITPRDIRFFVGYSGWSEQQLQEELDGGSWVTARMYPNYLFKSDPDSLWSQVMENKGSTFSVIARMGDEVNYN</sequence>